<feature type="chain" id="PRO_5012136563" evidence="1">
    <location>
        <begin position="25"/>
        <end position="276"/>
    </location>
</feature>
<proteinExistence type="predicted"/>
<gene>
    <name evidence="2" type="ORF">cand_008770</name>
</gene>
<dbReference type="Proteomes" id="UP000186804">
    <property type="component" value="Unassembled WGS sequence"/>
</dbReference>
<feature type="non-terminal residue" evidence="2">
    <location>
        <position position="276"/>
    </location>
</feature>
<dbReference type="VEuPathDB" id="CryptoDB:cand_008770"/>
<evidence type="ECO:0000313" key="2">
    <source>
        <dbReference type="EMBL" id="OII77386.1"/>
    </source>
</evidence>
<comment type="caution">
    <text evidence="2">The sequence shown here is derived from an EMBL/GenBank/DDBJ whole genome shotgun (WGS) entry which is preliminary data.</text>
</comment>
<protein>
    <submittedName>
        <fullName evidence="2">Uncharacterized protein</fullName>
    </submittedName>
</protein>
<dbReference type="AlphaFoldDB" id="A0A1J4MT17"/>
<feature type="signal peptide" evidence="1">
    <location>
        <begin position="1"/>
        <end position="24"/>
    </location>
</feature>
<reference evidence="2 3" key="1">
    <citation type="submission" date="2016-10" db="EMBL/GenBank/DDBJ databases">
        <title>Reductive evolution of mitochondrial metabolism and differential evolution of invasion-related proteins in Cryptosporidium.</title>
        <authorList>
            <person name="Liu S."/>
            <person name="Roellig D.M."/>
            <person name="Guo Y."/>
            <person name="Li N."/>
            <person name="Frace M.A."/>
            <person name="Tang K."/>
            <person name="Zhang L."/>
            <person name="Feng Y."/>
            <person name="Xiao L."/>
        </authorList>
    </citation>
    <scope>NUCLEOTIDE SEQUENCE [LARGE SCALE GENOMIC DNA]</scope>
    <source>
        <strain evidence="2">30847</strain>
    </source>
</reference>
<dbReference type="RefSeq" id="XP_067069232.1">
    <property type="nucleotide sequence ID" value="XM_067211117.1"/>
</dbReference>
<dbReference type="GeneID" id="92365062"/>
<evidence type="ECO:0000313" key="3">
    <source>
        <dbReference type="Proteomes" id="UP000186804"/>
    </source>
</evidence>
<evidence type="ECO:0000256" key="1">
    <source>
        <dbReference type="SAM" id="SignalP"/>
    </source>
</evidence>
<sequence>MSISCKYLFLLIITISSIVEIIFAQPLAASILQENCSIKGSCESGISCTGAGIIGLCPNSLLNKYAIQINGTIPTGPNFLLTSHYQIPWYYTQVLYLILDGDGDPFIMLHIGQESMGLALLNHPIMMLTQNNQYINVNSNLYPGNIGNMYHVFPNDNYIVWLIYEDKKLSLYYDLSGTIYEMAYINLPNIPIISGIIPYFGVQQKAATFTQLFNFSLSKFTPLQQMSYNLWQQKIQESSGLWSPDWSCFSGIFGTCMYTSIVQAGNHPFSEGYKIS</sequence>
<name>A0A1J4MT17_9CRYT</name>
<organism evidence="2 3">
    <name type="scientific">Cryptosporidium andersoni</name>
    <dbReference type="NCBI Taxonomy" id="117008"/>
    <lineage>
        <taxon>Eukaryota</taxon>
        <taxon>Sar</taxon>
        <taxon>Alveolata</taxon>
        <taxon>Apicomplexa</taxon>
        <taxon>Conoidasida</taxon>
        <taxon>Coccidia</taxon>
        <taxon>Eucoccidiorida</taxon>
        <taxon>Eimeriorina</taxon>
        <taxon>Cryptosporidiidae</taxon>
        <taxon>Cryptosporidium</taxon>
    </lineage>
</organism>
<keyword evidence="3" id="KW-1185">Reference proteome</keyword>
<dbReference type="EMBL" id="LRBS01000037">
    <property type="protein sequence ID" value="OII77386.1"/>
    <property type="molecule type" value="Genomic_DNA"/>
</dbReference>
<keyword evidence="1" id="KW-0732">Signal</keyword>
<accession>A0A1J4MT17</accession>